<evidence type="ECO:0000259" key="2">
    <source>
        <dbReference type="SMART" id="SM00849"/>
    </source>
</evidence>
<organism evidence="3 4">
    <name type="scientific">Lachnoclostridium phytofermentans</name>
    <dbReference type="NCBI Taxonomy" id="66219"/>
    <lineage>
        <taxon>Bacteria</taxon>
        <taxon>Bacillati</taxon>
        <taxon>Bacillota</taxon>
        <taxon>Clostridia</taxon>
        <taxon>Lachnospirales</taxon>
        <taxon>Lachnospiraceae</taxon>
    </lineage>
</organism>
<dbReference type="Pfam" id="PF00753">
    <property type="entry name" value="Lactamase_B"/>
    <property type="match status" value="1"/>
</dbReference>
<evidence type="ECO:0000313" key="4">
    <source>
        <dbReference type="Proteomes" id="UP000262969"/>
    </source>
</evidence>
<dbReference type="PANTHER" id="PTHR30619:SF7">
    <property type="entry name" value="BETA-LACTAMASE DOMAIN PROTEIN"/>
    <property type="match status" value="1"/>
</dbReference>
<name>A0A3D2XAY1_9FIRM</name>
<evidence type="ECO:0000256" key="1">
    <source>
        <dbReference type="SAM" id="Phobius"/>
    </source>
</evidence>
<accession>A0A3D2XAY1</accession>
<dbReference type="EMBL" id="DPVV01000580">
    <property type="protein sequence ID" value="HCL04241.1"/>
    <property type="molecule type" value="Genomic_DNA"/>
</dbReference>
<feature type="domain" description="Metallo-beta-lactamase" evidence="2">
    <location>
        <begin position="59"/>
        <end position="252"/>
    </location>
</feature>
<feature type="transmembrane region" description="Helical" evidence="1">
    <location>
        <begin position="7"/>
        <end position="26"/>
    </location>
</feature>
<dbReference type="AlphaFoldDB" id="A0A3D2XAY1"/>
<keyword evidence="1" id="KW-1133">Transmembrane helix</keyword>
<gene>
    <name evidence="3" type="ORF">DHW61_17845</name>
</gene>
<dbReference type="InterPro" id="IPR001279">
    <property type="entry name" value="Metallo-B-lactamas"/>
</dbReference>
<dbReference type="CDD" id="cd07731">
    <property type="entry name" value="ComA-like_MBL-fold"/>
    <property type="match status" value="1"/>
</dbReference>
<dbReference type="InterPro" id="IPR036866">
    <property type="entry name" value="RibonucZ/Hydroxyglut_hydro"/>
</dbReference>
<dbReference type="SMART" id="SM00849">
    <property type="entry name" value="Lactamase_B"/>
    <property type="match status" value="1"/>
</dbReference>
<dbReference type="InterPro" id="IPR035681">
    <property type="entry name" value="ComA-like_MBL"/>
</dbReference>
<sequence>MKRSKKISTITKLLLIIILVIGQYLYTTDQRRQTEENKETTAEVTDDPLMKVHFIDVGQADCILVENNSKYMLVDGGNNDDKDVILDYLNRLGVKEFEAIIMTHPHEDHIGSIDTVILNYKVKKIYAPKKEHTTKTYEDVLNAVMETGNTLQAPKPGDSFSFGAVTVTFLAPSKDYGNNLNNWSIGIKVSNGKHSFVMCGDAEREAEEDMLATKLDLSADVLKLSHHGSDTSSTKEFVKAVNPKYAVISVGKDNTYDHPSKSTIKMLKDNKIKYFLTDEQGTIVITSDGEKLLSNVSPMQ</sequence>
<reference evidence="3 4" key="1">
    <citation type="journal article" date="2018" name="Nat. Biotechnol.">
        <title>A standardized bacterial taxonomy based on genome phylogeny substantially revises the tree of life.</title>
        <authorList>
            <person name="Parks D.H."/>
            <person name="Chuvochina M."/>
            <person name="Waite D.W."/>
            <person name="Rinke C."/>
            <person name="Skarshewski A."/>
            <person name="Chaumeil P.A."/>
            <person name="Hugenholtz P."/>
        </authorList>
    </citation>
    <scope>NUCLEOTIDE SEQUENCE [LARGE SCALE GENOMIC DNA]</scope>
    <source>
        <strain evidence="3">UBA11728</strain>
    </source>
</reference>
<dbReference type="PANTHER" id="PTHR30619">
    <property type="entry name" value="DNA INTERNALIZATION/COMPETENCE PROTEIN COMEC/REC2"/>
    <property type="match status" value="1"/>
</dbReference>
<dbReference type="SUPFAM" id="SSF56281">
    <property type="entry name" value="Metallo-hydrolase/oxidoreductase"/>
    <property type="match status" value="1"/>
</dbReference>
<proteinExistence type="predicted"/>
<dbReference type="InterPro" id="IPR052159">
    <property type="entry name" value="Competence_DNA_uptake"/>
</dbReference>
<protein>
    <submittedName>
        <fullName evidence="3">MBL fold metallo-hydrolase</fullName>
    </submittedName>
</protein>
<keyword evidence="1" id="KW-0812">Transmembrane</keyword>
<dbReference type="Proteomes" id="UP000262969">
    <property type="component" value="Unassembled WGS sequence"/>
</dbReference>
<dbReference type="GO" id="GO:0016787">
    <property type="term" value="F:hydrolase activity"/>
    <property type="evidence" value="ECO:0007669"/>
    <property type="project" value="UniProtKB-KW"/>
</dbReference>
<evidence type="ECO:0000313" key="3">
    <source>
        <dbReference type="EMBL" id="HCL04241.1"/>
    </source>
</evidence>
<keyword evidence="3" id="KW-0378">Hydrolase</keyword>
<comment type="caution">
    <text evidence="3">The sequence shown here is derived from an EMBL/GenBank/DDBJ whole genome shotgun (WGS) entry which is preliminary data.</text>
</comment>
<keyword evidence="1" id="KW-0472">Membrane</keyword>
<dbReference type="Gene3D" id="3.60.15.10">
    <property type="entry name" value="Ribonuclease Z/Hydroxyacylglutathione hydrolase-like"/>
    <property type="match status" value="1"/>
</dbReference>